<evidence type="ECO:0000313" key="11">
    <source>
        <dbReference type="Proteomes" id="UP000515240"/>
    </source>
</evidence>
<feature type="domain" description="Glycosyltransferase 2-like" evidence="9">
    <location>
        <begin position="10"/>
        <end position="137"/>
    </location>
</feature>
<feature type="transmembrane region" description="Helical" evidence="8">
    <location>
        <begin position="264"/>
        <end position="288"/>
    </location>
</feature>
<dbReference type="PANTHER" id="PTHR48090">
    <property type="entry name" value="UNDECAPRENYL-PHOSPHATE 4-DEOXY-4-FORMAMIDO-L-ARABINOSE TRANSFERASE-RELATED"/>
    <property type="match status" value="1"/>
</dbReference>
<dbReference type="GO" id="GO:0005886">
    <property type="term" value="C:plasma membrane"/>
    <property type="evidence" value="ECO:0007669"/>
    <property type="project" value="TreeGrafter"/>
</dbReference>
<dbReference type="InterPro" id="IPR001173">
    <property type="entry name" value="Glyco_trans_2-like"/>
</dbReference>
<dbReference type="Gene3D" id="3.90.550.10">
    <property type="entry name" value="Spore Coat Polysaccharide Biosynthesis Protein SpsA, Chain A"/>
    <property type="match status" value="1"/>
</dbReference>
<evidence type="ECO:0000256" key="2">
    <source>
        <dbReference type="ARBA" id="ARBA00022676"/>
    </source>
</evidence>
<dbReference type="GO" id="GO:0009103">
    <property type="term" value="P:lipopolysaccharide biosynthetic process"/>
    <property type="evidence" value="ECO:0007669"/>
    <property type="project" value="UniProtKB-KW"/>
</dbReference>
<name>A0A7G5EHL5_9BURK</name>
<gene>
    <name evidence="10" type="ORF">HS961_12010</name>
</gene>
<dbReference type="InterPro" id="IPR029044">
    <property type="entry name" value="Nucleotide-diphossugar_trans"/>
</dbReference>
<evidence type="ECO:0000256" key="1">
    <source>
        <dbReference type="ARBA" id="ARBA00022475"/>
    </source>
</evidence>
<feature type="transmembrane region" description="Helical" evidence="8">
    <location>
        <begin position="235"/>
        <end position="252"/>
    </location>
</feature>
<dbReference type="Proteomes" id="UP000515240">
    <property type="component" value="Chromosome"/>
</dbReference>
<dbReference type="PANTHER" id="PTHR48090:SF3">
    <property type="entry name" value="UNDECAPRENYL-PHOSPHATE 4-DEOXY-4-FORMAMIDO-L-ARABINOSE TRANSFERASE"/>
    <property type="match status" value="1"/>
</dbReference>
<keyword evidence="5" id="KW-0448">Lipopolysaccharide biosynthesis</keyword>
<evidence type="ECO:0000256" key="3">
    <source>
        <dbReference type="ARBA" id="ARBA00022679"/>
    </source>
</evidence>
<dbReference type="KEGG" id="cpis:HS961_12010"/>
<accession>A0A7G5EHL5</accession>
<keyword evidence="11" id="KW-1185">Reference proteome</keyword>
<keyword evidence="4 8" id="KW-0812">Transmembrane</keyword>
<sequence>MLLPTAKTLVLMPYYEDTRACQLLLQALRAQLGPDCFVLFVDDCSPQQPLTASALADAGLPGRILRLRRNAGHQQALALGLQYLAPHLQPQQQLVLMDSDGEDAPEAIPGLLAQLSQSAGAIDAVVAARGRRRERWTFVACYRAYQLLFRLSTGRVLDFGNFMVLSASGAQALAARPSLPVHMAASLLASDLRLGRHTVDRAQRYAGVSKMNLSALVGHGLRAIRVFKTRVLQRLRHAALLLAGLAAVLAWLSTGQSGSGMALFGFWGCSALALLCVLLYGLLAWKLASSYPQPDMAMVAATIDVPAPAAGQRRPE</sequence>
<reference evidence="10 11" key="1">
    <citation type="journal article" date="2020" name="G3 (Bethesda)">
        <title>CeMbio - The Caenorhabditis elegans Microbiome Resource.</title>
        <authorList>
            <person name="Dirksen P."/>
            <person name="Assie A."/>
            <person name="Zimmermann J."/>
            <person name="Zhang F."/>
            <person name="Tietje A.M."/>
            <person name="Marsh S.A."/>
            <person name="Felix M.A."/>
            <person name="Shapira M."/>
            <person name="Kaleta C."/>
            <person name="Schulenburg H."/>
            <person name="Samuel B."/>
        </authorList>
    </citation>
    <scope>NUCLEOTIDE SEQUENCE [LARGE SCALE GENOMIC DNA]</scope>
    <source>
        <strain evidence="10 11">BIGb0172</strain>
    </source>
</reference>
<dbReference type="RefSeq" id="WP_182322240.1">
    <property type="nucleotide sequence ID" value="NZ_CP058554.1"/>
</dbReference>
<keyword evidence="6 8" id="KW-1133">Transmembrane helix</keyword>
<protein>
    <submittedName>
        <fullName evidence="10">Glycosyltransferase</fullName>
    </submittedName>
</protein>
<proteinExistence type="predicted"/>
<keyword evidence="3 10" id="KW-0808">Transferase</keyword>
<dbReference type="GO" id="GO:0016757">
    <property type="term" value="F:glycosyltransferase activity"/>
    <property type="evidence" value="ECO:0007669"/>
    <property type="project" value="UniProtKB-KW"/>
</dbReference>
<dbReference type="EMBL" id="CP058554">
    <property type="protein sequence ID" value="QMV73490.1"/>
    <property type="molecule type" value="Genomic_DNA"/>
</dbReference>
<organism evidence="10 11">
    <name type="scientific">Comamonas piscis</name>
    <dbReference type="NCBI Taxonomy" id="1562974"/>
    <lineage>
        <taxon>Bacteria</taxon>
        <taxon>Pseudomonadati</taxon>
        <taxon>Pseudomonadota</taxon>
        <taxon>Betaproteobacteria</taxon>
        <taxon>Burkholderiales</taxon>
        <taxon>Comamonadaceae</taxon>
        <taxon>Comamonas</taxon>
    </lineage>
</organism>
<dbReference type="InterPro" id="IPR050256">
    <property type="entry name" value="Glycosyltransferase_2"/>
</dbReference>
<evidence type="ECO:0000313" key="10">
    <source>
        <dbReference type="EMBL" id="QMV73490.1"/>
    </source>
</evidence>
<evidence type="ECO:0000256" key="8">
    <source>
        <dbReference type="SAM" id="Phobius"/>
    </source>
</evidence>
<keyword evidence="7 8" id="KW-0472">Membrane</keyword>
<evidence type="ECO:0000259" key="9">
    <source>
        <dbReference type="Pfam" id="PF00535"/>
    </source>
</evidence>
<evidence type="ECO:0000256" key="6">
    <source>
        <dbReference type="ARBA" id="ARBA00022989"/>
    </source>
</evidence>
<keyword evidence="2" id="KW-0328">Glycosyltransferase</keyword>
<evidence type="ECO:0000256" key="4">
    <source>
        <dbReference type="ARBA" id="ARBA00022692"/>
    </source>
</evidence>
<dbReference type="Pfam" id="PF00535">
    <property type="entry name" value="Glycos_transf_2"/>
    <property type="match status" value="1"/>
</dbReference>
<dbReference type="AlphaFoldDB" id="A0A7G5EHL5"/>
<evidence type="ECO:0000256" key="5">
    <source>
        <dbReference type="ARBA" id="ARBA00022985"/>
    </source>
</evidence>
<evidence type="ECO:0000256" key="7">
    <source>
        <dbReference type="ARBA" id="ARBA00023136"/>
    </source>
</evidence>
<keyword evidence="1" id="KW-1003">Cell membrane</keyword>
<dbReference type="SUPFAM" id="SSF53448">
    <property type="entry name" value="Nucleotide-diphospho-sugar transferases"/>
    <property type="match status" value="1"/>
</dbReference>